<dbReference type="Proteomes" id="UP000600449">
    <property type="component" value="Unassembled WGS sequence"/>
</dbReference>
<dbReference type="SUPFAM" id="SSF46785">
    <property type="entry name" value="Winged helix' DNA-binding domain"/>
    <property type="match status" value="1"/>
</dbReference>
<sequence length="300" mass="32592">MLQPPRAYAYIDAVARYGSIRKAAKHLNVASTALNRKILELEQEIATPLFERLPRGVRLTSAGEVLLVAIRRSMAEMRSAASQIEQLRGLVRGIVRIGCAQSVASDLVPRAIAAFQDAHPGVQFRLWSGVTSGLVAALLRDDVDLVLAHDPPPSDALQIIAEAPQPLCAMMRPDHPLAGRASLRLAELQAFRIAVGDETFQTRRALDDAMHRSRLTFEIALEASSVEALKTYTMATGAIGFQYEIGTRREVERGDLAVVPLSDVPLAGNRLVLACRAGRLPPIAAVTFCENLAQMLKKTS</sequence>
<dbReference type="InterPro" id="IPR005119">
    <property type="entry name" value="LysR_subst-bd"/>
</dbReference>
<keyword evidence="7" id="KW-1185">Reference proteome</keyword>
<evidence type="ECO:0000313" key="6">
    <source>
        <dbReference type="EMBL" id="GGK47562.1"/>
    </source>
</evidence>
<keyword evidence="3" id="KW-0238">DNA-binding</keyword>
<evidence type="ECO:0000259" key="5">
    <source>
        <dbReference type="PROSITE" id="PS50931"/>
    </source>
</evidence>
<evidence type="ECO:0000256" key="3">
    <source>
        <dbReference type="ARBA" id="ARBA00023125"/>
    </source>
</evidence>
<comment type="caution">
    <text evidence="6">The sequence shown here is derived from an EMBL/GenBank/DDBJ whole genome shotgun (WGS) entry which is preliminary data.</text>
</comment>
<protein>
    <submittedName>
        <fullName evidence="6">LysR family transcriptional regulator</fullName>
    </submittedName>
</protein>
<dbReference type="GO" id="GO:0003700">
    <property type="term" value="F:DNA-binding transcription factor activity"/>
    <property type="evidence" value="ECO:0007669"/>
    <property type="project" value="InterPro"/>
</dbReference>
<dbReference type="Gene3D" id="3.40.190.290">
    <property type="match status" value="1"/>
</dbReference>
<reference evidence="6 7" key="1">
    <citation type="journal article" date="2014" name="Int. J. Syst. Evol. Microbiol.">
        <title>Complete genome sequence of Corynebacterium casei LMG S-19264T (=DSM 44701T), isolated from a smear-ripened cheese.</title>
        <authorList>
            <consortium name="US DOE Joint Genome Institute (JGI-PGF)"/>
            <person name="Walter F."/>
            <person name="Albersmeier A."/>
            <person name="Kalinowski J."/>
            <person name="Ruckert C."/>
        </authorList>
    </citation>
    <scope>NUCLEOTIDE SEQUENCE [LARGE SCALE GENOMIC DNA]</scope>
    <source>
        <strain evidence="6 7">CGMCC 1.9161</strain>
    </source>
</reference>
<dbReference type="InterPro" id="IPR050950">
    <property type="entry name" value="HTH-type_LysR_regulators"/>
</dbReference>
<evidence type="ECO:0000256" key="2">
    <source>
        <dbReference type="ARBA" id="ARBA00023015"/>
    </source>
</evidence>
<evidence type="ECO:0000313" key="7">
    <source>
        <dbReference type="Proteomes" id="UP000600449"/>
    </source>
</evidence>
<accession>A0A917QF61</accession>
<dbReference type="InterPro" id="IPR036388">
    <property type="entry name" value="WH-like_DNA-bd_sf"/>
</dbReference>
<gene>
    <name evidence="6" type="ORF">GCM10011322_38270</name>
</gene>
<dbReference type="PROSITE" id="PS50931">
    <property type="entry name" value="HTH_LYSR"/>
    <property type="match status" value="1"/>
</dbReference>
<dbReference type="InterPro" id="IPR036390">
    <property type="entry name" value="WH_DNA-bd_sf"/>
</dbReference>
<name>A0A917QF61_9HYPH</name>
<dbReference type="Gene3D" id="1.10.10.10">
    <property type="entry name" value="Winged helix-like DNA-binding domain superfamily/Winged helix DNA-binding domain"/>
    <property type="match status" value="1"/>
</dbReference>
<dbReference type="EMBL" id="BMMF01000012">
    <property type="protein sequence ID" value="GGK47562.1"/>
    <property type="molecule type" value="Genomic_DNA"/>
</dbReference>
<dbReference type="Pfam" id="PF00126">
    <property type="entry name" value="HTH_1"/>
    <property type="match status" value="1"/>
</dbReference>
<evidence type="ECO:0000256" key="1">
    <source>
        <dbReference type="ARBA" id="ARBA00009437"/>
    </source>
</evidence>
<dbReference type="InterPro" id="IPR000847">
    <property type="entry name" value="LysR_HTH_N"/>
</dbReference>
<keyword evidence="2" id="KW-0805">Transcription regulation</keyword>
<proteinExistence type="inferred from homology"/>
<dbReference type="PANTHER" id="PTHR30419:SF8">
    <property type="entry name" value="NITROGEN ASSIMILATION TRANSCRIPTIONAL ACTIVATOR-RELATED"/>
    <property type="match status" value="1"/>
</dbReference>
<feature type="domain" description="HTH lysR-type" evidence="5">
    <location>
        <begin position="10"/>
        <end position="60"/>
    </location>
</feature>
<organism evidence="6 7">
    <name type="scientific">Salinarimonas ramus</name>
    <dbReference type="NCBI Taxonomy" id="690164"/>
    <lineage>
        <taxon>Bacteria</taxon>
        <taxon>Pseudomonadati</taxon>
        <taxon>Pseudomonadota</taxon>
        <taxon>Alphaproteobacteria</taxon>
        <taxon>Hyphomicrobiales</taxon>
        <taxon>Salinarimonadaceae</taxon>
        <taxon>Salinarimonas</taxon>
    </lineage>
</organism>
<evidence type="ECO:0000256" key="4">
    <source>
        <dbReference type="ARBA" id="ARBA00023163"/>
    </source>
</evidence>
<dbReference type="AlphaFoldDB" id="A0A917QF61"/>
<keyword evidence="4" id="KW-0804">Transcription</keyword>
<dbReference type="GO" id="GO:0005829">
    <property type="term" value="C:cytosol"/>
    <property type="evidence" value="ECO:0007669"/>
    <property type="project" value="TreeGrafter"/>
</dbReference>
<dbReference type="PANTHER" id="PTHR30419">
    <property type="entry name" value="HTH-TYPE TRANSCRIPTIONAL REGULATOR YBHD"/>
    <property type="match status" value="1"/>
</dbReference>
<comment type="similarity">
    <text evidence="1">Belongs to the LysR transcriptional regulatory family.</text>
</comment>
<dbReference type="SUPFAM" id="SSF53850">
    <property type="entry name" value="Periplasmic binding protein-like II"/>
    <property type="match status" value="1"/>
</dbReference>
<dbReference type="Pfam" id="PF03466">
    <property type="entry name" value="LysR_substrate"/>
    <property type="match status" value="1"/>
</dbReference>
<dbReference type="GO" id="GO:0003677">
    <property type="term" value="F:DNA binding"/>
    <property type="evidence" value="ECO:0007669"/>
    <property type="project" value="UniProtKB-KW"/>
</dbReference>